<organism evidence="2 3">
    <name type="scientific">Candidatus Treponema excrementipullorum</name>
    <dbReference type="NCBI Taxonomy" id="2838768"/>
    <lineage>
        <taxon>Bacteria</taxon>
        <taxon>Pseudomonadati</taxon>
        <taxon>Spirochaetota</taxon>
        <taxon>Spirochaetia</taxon>
        <taxon>Spirochaetales</taxon>
        <taxon>Treponemataceae</taxon>
        <taxon>Treponema</taxon>
    </lineage>
</organism>
<comment type="caution">
    <text evidence="2">The sequence shown here is derived from an EMBL/GenBank/DDBJ whole genome shotgun (WGS) entry which is preliminary data.</text>
</comment>
<sequence length="182" mass="21610">MKCVYYFSLLLVFFLFSCNNTDKVIETTWNDFENEQYVSAMEKFSGIAKKYKNDWNKGYSQECQVLRYLYFTEKISQEHFLIEIKAVYDLWYAHNPSEKKHLIPYGCTVYLLGDEKQSVAIIKQVYNENWKYNFENPSADDIHNFFAGITTGAINKEDYQNTVYEFLFDLTDKEIINIFVGN</sequence>
<dbReference type="PROSITE" id="PS51257">
    <property type="entry name" value="PROKAR_LIPOPROTEIN"/>
    <property type="match status" value="1"/>
</dbReference>
<keyword evidence="1" id="KW-0732">Signal</keyword>
<accession>A0A9E2L2G7</accession>
<evidence type="ECO:0008006" key="4">
    <source>
        <dbReference type="Google" id="ProtNLM"/>
    </source>
</evidence>
<dbReference type="Proteomes" id="UP000823914">
    <property type="component" value="Unassembled WGS sequence"/>
</dbReference>
<feature type="chain" id="PRO_5039161953" description="Lipoprotein" evidence="1">
    <location>
        <begin position="23"/>
        <end position="182"/>
    </location>
</feature>
<dbReference type="EMBL" id="JAHLFV010000062">
    <property type="protein sequence ID" value="MBU3849461.1"/>
    <property type="molecule type" value="Genomic_DNA"/>
</dbReference>
<reference evidence="2" key="2">
    <citation type="submission" date="2021-04" db="EMBL/GenBank/DDBJ databases">
        <authorList>
            <person name="Gilroy R."/>
        </authorList>
    </citation>
    <scope>NUCLEOTIDE SEQUENCE</scope>
    <source>
        <strain evidence="2">Gambia15-2214</strain>
    </source>
</reference>
<protein>
    <recommendedName>
        <fullName evidence="4">Lipoprotein</fullName>
    </recommendedName>
</protein>
<name>A0A9E2L2G7_9SPIR</name>
<dbReference type="AlphaFoldDB" id="A0A9E2L2G7"/>
<proteinExistence type="predicted"/>
<evidence type="ECO:0000313" key="3">
    <source>
        <dbReference type="Proteomes" id="UP000823914"/>
    </source>
</evidence>
<evidence type="ECO:0000313" key="2">
    <source>
        <dbReference type="EMBL" id="MBU3849461.1"/>
    </source>
</evidence>
<gene>
    <name evidence="2" type="ORF">IAA16_02725</name>
</gene>
<feature type="signal peptide" evidence="1">
    <location>
        <begin position="1"/>
        <end position="22"/>
    </location>
</feature>
<reference evidence="2" key="1">
    <citation type="journal article" date="2021" name="PeerJ">
        <title>Extensive microbial diversity within the chicken gut microbiome revealed by metagenomics and culture.</title>
        <authorList>
            <person name="Gilroy R."/>
            <person name="Ravi A."/>
            <person name="Getino M."/>
            <person name="Pursley I."/>
            <person name="Horton D.L."/>
            <person name="Alikhan N.F."/>
            <person name="Baker D."/>
            <person name="Gharbi K."/>
            <person name="Hall N."/>
            <person name="Watson M."/>
            <person name="Adriaenssens E.M."/>
            <person name="Foster-Nyarko E."/>
            <person name="Jarju S."/>
            <person name="Secka A."/>
            <person name="Antonio M."/>
            <person name="Oren A."/>
            <person name="Chaudhuri R.R."/>
            <person name="La Ragione R."/>
            <person name="Hildebrand F."/>
            <person name="Pallen M.J."/>
        </authorList>
    </citation>
    <scope>NUCLEOTIDE SEQUENCE</scope>
    <source>
        <strain evidence="2">Gambia15-2214</strain>
    </source>
</reference>
<evidence type="ECO:0000256" key="1">
    <source>
        <dbReference type="SAM" id="SignalP"/>
    </source>
</evidence>